<accession>A0ABQ0HLJ7</accession>
<keyword evidence="2" id="KW-1185">Reference proteome</keyword>
<dbReference type="EMBL" id="BAFD01000129">
    <property type="protein sequence ID" value="GAB46755.1"/>
    <property type="molecule type" value="Genomic_DNA"/>
</dbReference>
<reference evidence="1 2" key="1">
    <citation type="submission" date="2012-02" db="EMBL/GenBank/DDBJ databases">
        <title>Whole genome shotgun sequence of Gordonia terrae NBRC 100016.</title>
        <authorList>
            <person name="Takarada H."/>
            <person name="Hosoyama A."/>
            <person name="Tsuchikane K."/>
            <person name="Katsumata H."/>
            <person name="Yamazaki S."/>
            <person name="Fujita N."/>
        </authorList>
    </citation>
    <scope>NUCLEOTIDE SEQUENCE [LARGE SCALE GENOMIC DNA]</scope>
    <source>
        <strain evidence="1 2">NBRC 100016</strain>
    </source>
</reference>
<protein>
    <submittedName>
        <fullName evidence="1">Uncharacterized protein</fullName>
    </submittedName>
</protein>
<organism evidence="1 2">
    <name type="scientific">Gordonia terrae NBRC 100016</name>
    <dbReference type="NCBI Taxonomy" id="1089454"/>
    <lineage>
        <taxon>Bacteria</taxon>
        <taxon>Bacillati</taxon>
        <taxon>Actinomycetota</taxon>
        <taxon>Actinomycetes</taxon>
        <taxon>Mycobacteriales</taxon>
        <taxon>Gordoniaceae</taxon>
        <taxon>Gordonia</taxon>
    </lineage>
</organism>
<gene>
    <name evidence="1" type="ORF">GOTRE_181_00350</name>
</gene>
<proteinExistence type="predicted"/>
<sequence>MPKSEEVHRKNCFRWVGSWNAGYVDQRIPGPVEFIDGGVDAVAVAQIDGNVSRDVNDWCVAV</sequence>
<comment type="caution">
    <text evidence="1">The sequence shown here is derived from an EMBL/GenBank/DDBJ whole genome shotgun (WGS) entry which is preliminary data.</text>
</comment>
<name>A0ABQ0HLJ7_9ACTN</name>
<evidence type="ECO:0000313" key="1">
    <source>
        <dbReference type="EMBL" id="GAB46755.1"/>
    </source>
</evidence>
<evidence type="ECO:0000313" key="2">
    <source>
        <dbReference type="Proteomes" id="UP000004881"/>
    </source>
</evidence>
<dbReference type="Proteomes" id="UP000004881">
    <property type="component" value="Unassembled WGS sequence"/>
</dbReference>